<dbReference type="Proteomes" id="UP001501231">
    <property type="component" value="Unassembled WGS sequence"/>
</dbReference>
<dbReference type="InterPro" id="IPR011008">
    <property type="entry name" value="Dimeric_a/b-barrel"/>
</dbReference>
<dbReference type="Gene3D" id="3.30.70.1090">
    <property type="entry name" value="Dimeric alpha+beta barrel"/>
    <property type="match status" value="1"/>
</dbReference>
<organism evidence="2 3">
    <name type="scientific">Actinomadura vinacea</name>
    <dbReference type="NCBI Taxonomy" id="115336"/>
    <lineage>
        <taxon>Bacteria</taxon>
        <taxon>Bacillati</taxon>
        <taxon>Actinomycetota</taxon>
        <taxon>Actinomycetes</taxon>
        <taxon>Streptosporangiales</taxon>
        <taxon>Thermomonosporaceae</taxon>
        <taxon>Actinomadura</taxon>
    </lineage>
</organism>
<dbReference type="EMBL" id="BAAARW010000016">
    <property type="protein sequence ID" value="GAA2425841.1"/>
    <property type="molecule type" value="Genomic_DNA"/>
</dbReference>
<dbReference type="Gene3D" id="3.30.70.100">
    <property type="match status" value="1"/>
</dbReference>
<dbReference type="InterPro" id="IPR038474">
    <property type="entry name" value="Polyketide_synth_cyclase_sf"/>
</dbReference>
<keyword evidence="3" id="KW-1185">Reference proteome</keyword>
<evidence type="ECO:0000259" key="1">
    <source>
        <dbReference type="PROSITE" id="PS51725"/>
    </source>
</evidence>
<protein>
    <recommendedName>
        <fullName evidence="1">ABM domain-containing protein</fullName>
    </recommendedName>
</protein>
<dbReference type="Pfam" id="PF04673">
    <property type="entry name" value="Cyclase_polyket"/>
    <property type="match status" value="1"/>
</dbReference>
<dbReference type="PROSITE" id="PS51725">
    <property type="entry name" value="ABM"/>
    <property type="match status" value="1"/>
</dbReference>
<dbReference type="Pfam" id="PF03992">
    <property type="entry name" value="ABM"/>
    <property type="match status" value="1"/>
</dbReference>
<name>A0ABN3JD06_9ACTN</name>
<evidence type="ECO:0000313" key="2">
    <source>
        <dbReference type="EMBL" id="GAA2425841.1"/>
    </source>
</evidence>
<evidence type="ECO:0000313" key="3">
    <source>
        <dbReference type="Proteomes" id="UP001501231"/>
    </source>
</evidence>
<dbReference type="SUPFAM" id="SSF54909">
    <property type="entry name" value="Dimeric alpha+beta barrel"/>
    <property type="match status" value="2"/>
</dbReference>
<accession>A0ABN3JD06</accession>
<reference evidence="2 3" key="1">
    <citation type="journal article" date="2019" name="Int. J. Syst. Evol. Microbiol.">
        <title>The Global Catalogue of Microorganisms (GCM) 10K type strain sequencing project: providing services to taxonomists for standard genome sequencing and annotation.</title>
        <authorList>
            <consortium name="The Broad Institute Genomics Platform"/>
            <consortium name="The Broad Institute Genome Sequencing Center for Infectious Disease"/>
            <person name="Wu L."/>
            <person name="Ma J."/>
        </authorList>
    </citation>
    <scope>NUCLEOTIDE SEQUENCE [LARGE SCALE GENOMIC DNA]</scope>
    <source>
        <strain evidence="2 3">JCM 3325</strain>
    </source>
</reference>
<comment type="caution">
    <text evidence="2">The sequence shown here is derived from an EMBL/GenBank/DDBJ whole genome shotgun (WGS) entry which is preliminary data.</text>
</comment>
<sequence>MRSRPTHRALMVRLVEPDDLDAVAAAFHEHDRTDLPARIGVARRTLLHYHGLYMHLVEGDRHFQDNMFAAREDPLFREIDRKLATLLTPFDPDRPSMAEAQAQEFYHWSNDPPPAAYRQLLEIEVEVGRGEEFERTWSAMADAIGRQPENAGQSLSRDRGDARTFYVVSDWTSEEAFDRFRRSPEHGALAEAIRSLSTRIRMTGMHIRVHKDPA</sequence>
<feature type="domain" description="ABM" evidence="1">
    <location>
        <begin position="117"/>
        <end position="205"/>
    </location>
</feature>
<dbReference type="RefSeq" id="WP_344591033.1">
    <property type="nucleotide sequence ID" value="NZ_BAAARW010000016.1"/>
</dbReference>
<proteinExistence type="predicted"/>
<dbReference type="InterPro" id="IPR006765">
    <property type="entry name" value="Polyketide_synth_cyclase"/>
</dbReference>
<gene>
    <name evidence="2" type="ORF">GCM10010191_42790</name>
</gene>
<dbReference type="InterPro" id="IPR007138">
    <property type="entry name" value="ABM_dom"/>
</dbReference>